<name>A0A1I6RZU8_9BACL</name>
<gene>
    <name evidence="1" type="ORF">SAMN05444972_10656</name>
</gene>
<evidence type="ECO:0000313" key="2">
    <source>
        <dbReference type="Proteomes" id="UP000198660"/>
    </source>
</evidence>
<accession>A0A1I6RZU8</accession>
<sequence length="39" mass="4649">MEASINNFEWRKIDESKGKKITTIASYLGKLYHYICIRK</sequence>
<reference evidence="2" key="1">
    <citation type="submission" date="2016-10" db="EMBL/GenBank/DDBJ databases">
        <authorList>
            <person name="Varghese N."/>
            <person name="Submissions S."/>
        </authorList>
    </citation>
    <scope>NUCLEOTIDE SEQUENCE [LARGE SCALE GENOMIC DNA]</scope>
    <source>
        <strain evidence="2">DSM 45789</strain>
    </source>
</reference>
<evidence type="ECO:0000313" key="1">
    <source>
        <dbReference type="EMBL" id="SFS70212.1"/>
    </source>
</evidence>
<proteinExistence type="predicted"/>
<dbReference type="EMBL" id="FPAA01000006">
    <property type="protein sequence ID" value="SFS70212.1"/>
    <property type="molecule type" value="Genomic_DNA"/>
</dbReference>
<keyword evidence="2" id="KW-1185">Reference proteome</keyword>
<dbReference type="Proteomes" id="UP000198660">
    <property type="component" value="Unassembled WGS sequence"/>
</dbReference>
<protein>
    <submittedName>
        <fullName evidence="1">Uncharacterized protein</fullName>
    </submittedName>
</protein>
<organism evidence="1 2">
    <name type="scientific">Marininema halotolerans</name>
    <dbReference type="NCBI Taxonomy" id="1155944"/>
    <lineage>
        <taxon>Bacteria</taxon>
        <taxon>Bacillati</taxon>
        <taxon>Bacillota</taxon>
        <taxon>Bacilli</taxon>
        <taxon>Bacillales</taxon>
        <taxon>Thermoactinomycetaceae</taxon>
        <taxon>Marininema</taxon>
    </lineage>
</organism>
<dbReference type="AlphaFoldDB" id="A0A1I6RZU8"/>